<evidence type="ECO:0008006" key="3">
    <source>
        <dbReference type="Google" id="ProtNLM"/>
    </source>
</evidence>
<proteinExistence type="predicted"/>
<evidence type="ECO:0000313" key="1">
    <source>
        <dbReference type="EMBL" id="KAB8298415.1"/>
    </source>
</evidence>
<evidence type="ECO:0000313" key="2">
    <source>
        <dbReference type="Proteomes" id="UP000440041"/>
    </source>
</evidence>
<gene>
    <name evidence="1" type="ORF">DSM100238_1102</name>
</gene>
<comment type="caution">
    <text evidence="1">The sequence shown here is derived from an EMBL/GenBank/DDBJ whole genome shotgun (WGS) entry which is preliminary data.</text>
</comment>
<dbReference type="Gene3D" id="1.10.10.60">
    <property type="entry name" value="Homeodomain-like"/>
    <property type="match status" value="1"/>
</dbReference>
<dbReference type="Proteomes" id="UP000440041">
    <property type="component" value="Unassembled WGS sequence"/>
</dbReference>
<protein>
    <recommendedName>
        <fullName evidence="3">Transposase IS30-like HTH domain-containing protein</fullName>
    </recommendedName>
</protein>
<accession>A0A6A2W1K8</accession>
<reference evidence="1 2" key="1">
    <citation type="submission" date="2019-09" db="EMBL/GenBank/DDBJ databases">
        <title>Characterization of the phylogenetic diversity of two novel species belonging to the genus Bifidobacterium: Bifidobacterium cebidarum sp. nov. and Bifidobacterium leontopitheci sp. nov.</title>
        <authorList>
            <person name="Lugli G.A."/>
            <person name="Duranti S."/>
            <person name="Milani C."/>
            <person name="Turroni F."/>
            <person name="Ventura M."/>
        </authorList>
    </citation>
    <scope>NUCLEOTIDE SEQUENCE [LARGE SCALE GENOMIC DNA]</scope>
    <source>
        <strain evidence="1 2">DSM 100238</strain>
    </source>
</reference>
<keyword evidence="2" id="KW-1185">Reference proteome</keyword>
<sequence>MELSQTYSKNYLIVAKYIKEYHATPVNTNVDPFITDLSYDPQFYRKIRCSVTKTLSEVESRTIIVKYQQGKSTYELAWEFGCHRATISRVLKDNGIEATNQCAKKKVLAEMIMQMYSEWYKP</sequence>
<organism evidence="1 2">
    <name type="scientific">Bifidobacterium apri</name>
    <dbReference type="NCBI Taxonomy" id="1769423"/>
    <lineage>
        <taxon>Bacteria</taxon>
        <taxon>Bacillati</taxon>
        <taxon>Actinomycetota</taxon>
        <taxon>Actinomycetes</taxon>
        <taxon>Bifidobacteriales</taxon>
        <taxon>Bifidobacteriaceae</taxon>
        <taxon>Bifidobacterium</taxon>
    </lineage>
</organism>
<dbReference type="EMBL" id="WBSO01000006">
    <property type="protein sequence ID" value="KAB8298415.1"/>
    <property type="molecule type" value="Genomic_DNA"/>
</dbReference>
<dbReference type="AlphaFoldDB" id="A0A6A2W1K8"/>
<name>A0A6A2W1K8_9BIFI</name>
<dbReference type="RefSeq" id="WP_167511061.1">
    <property type="nucleotide sequence ID" value="NZ_WBSO01000006.1"/>
</dbReference>